<organism evidence="4 5">
    <name type="scientific">Eiseniibacteriota bacterium</name>
    <dbReference type="NCBI Taxonomy" id="2212470"/>
    <lineage>
        <taxon>Bacteria</taxon>
        <taxon>Candidatus Eiseniibacteriota</taxon>
    </lineage>
</organism>
<dbReference type="Pfam" id="PF19313">
    <property type="entry name" value="DUF5916"/>
    <property type="match status" value="1"/>
</dbReference>
<dbReference type="GO" id="GO:0016052">
    <property type="term" value="P:carbohydrate catabolic process"/>
    <property type="evidence" value="ECO:0007669"/>
    <property type="project" value="InterPro"/>
</dbReference>
<dbReference type="InterPro" id="IPR000864">
    <property type="entry name" value="Prot_inh_pot1"/>
</dbReference>
<gene>
    <name evidence="4" type="ORF">HOP12_04870</name>
</gene>
<evidence type="ECO:0000313" key="4">
    <source>
        <dbReference type="EMBL" id="NOT33487.1"/>
    </source>
</evidence>
<dbReference type="Pfam" id="PF06452">
    <property type="entry name" value="CBM9_1"/>
    <property type="match status" value="1"/>
</dbReference>
<dbReference type="GO" id="GO:0030246">
    <property type="term" value="F:carbohydrate binding"/>
    <property type="evidence" value="ECO:0007669"/>
    <property type="project" value="InterPro"/>
</dbReference>
<dbReference type="PROSITE" id="PS00285">
    <property type="entry name" value="POTATO_INHIBITOR"/>
    <property type="match status" value="1"/>
</dbReference>
<dbReference type="CDD" id="cd09618">
    <property type="entry name" value="CBM9_like_2"/>
    <property type="match status" value="1"/>
</dbReference>
<feature type="domain" description="DUF5916" evidence="3">
    <location>
        <begin position="259"/>
        <end position="862"/>
    </location>
</feature>
<evidence type="ECO:0000256" key="1">
    <source>
        <dbReference type="SAM" id="SignalP"/>
    </source>
</evidence>
<dbReference type="GO" id="GO:0004867">
    <property type="term" value="F:serine-type endopeptidase inhibitor activity"/>
    <property type="evidence" value="ECO:0007669"/>
    <property type="project" value="InterPro"/>
</dbReference>
<name>A0A849SKW4_UNCEI</name>
<feature type="chain" id="PRO_5032892892" evidence="1">
    <location>
        <begin position="23"/>
        <end position="864"/>
    </location>
</feature>
<dbReference type="GO" id="GO:0004553">
    <property type="term" value="F:hydrolase activity, hydrolyzing O-glycosyl compounds"/>
    <property type="evidence" value="ECO:0007669"/>
    <property type="project" value="InterPro"/>
</dbReference>
<dbReference type="Proteomes" id="UP000580839">
    <property type="component" value="Unassembled WGS sequence"/>
</dbReference>
<evidence type="ECO:0000313" key="5">
    <source>
        <dbReference type="Proteomes" id="UP000580839"/>
    </source>
</evidence>
<comment type="caution">
    <text evidence="4">The sequence shown here is derived from an EMBL/GenBank/DDBJ whole genome shotgun (WGS) entry which is preliminary data.</text>
</comment>
<evidence type="ECO:0000259" key="2">
    <source>
        <dbReference type="Pfam" id="PF06452"/>
    </source>
</evidence>
<dbReference type="InterPro" id="IPR045670">
    <property type="entry name" value="DUF5916"/>
</dbReference>
<dbReference type="Gene3D" id="2.60.40.1190">
    <property type="match status" value="1"/>
</dbReference>
<dbReference type="EMBL" id="JABFRW010000052">
    <property type="protein sequence ID" value="NOT33487.1"/>
    <property type="molecule type" value="Genomic_DNA"/>
</dbReference>
<dbReference type="SUPFAM" id="SSF49344">
    <property type="entry name" value="CBD9-like"/>
    <property type="match status" value="1"/>
</dbReference>
<accession>A0A849SKW4</accession>
<dbReference type="AlphaFoldDB" id="A0A849SKW4"/>
<reference evidence="4 5" key="1">
    <citation type="submission" date="2020-04" db="EMBL/GenBank/DDBJ databases">
        <title>Metagenomic profiling of ammonia- and methane-oxidizing microorganisms in a Dutch drinking water treatment plant.</title>
        <authorList>
            <person name="Poghosyan L."/>
            <person name="Leucker S."/>
        </authorList>
    </citation>
    <scope>NUCLEOTIDE SEQUENCE [LARGE SCALE GENOMIC DNA]</scope>
    <source>
        <strain evidence="4">S-RSF-IL-03</strain>
    </source>
</reference>
<keyword evidence="1" id="KW-0732">Signal</keyword>
<evidence type="ECO:0000259" key="3">
    <source>
        <dbReference type="Pfam" id="PF19313"/>
    </source>
</evidence>
<protein>
    <submittedName>
        <fullName evidence="4">Carbohydrate binding family 9 domain-containing protein</fullName>
    </submittedName>
</protein>
<feature type="domain" description="Carbohydrate-binding" evidence="2">
    <location>
        <begin position="42"/>
        <end position="195"/>
    </location>
</feature>
<dbReference type="InterPro" id="IPR010502">
    <property type="entry name" value="Carb-bd_dom_fam9"/>
</dbReference>
<feature type="signal peptide" evidence="1">
    <location>
        <begin position="1"/>
        <end position="22"/>
    </location>
</feature>
<sequence length="864" mass="96533">MSPRSLMIIGLLALAAPAMALAAAAPPHPPIQAQRLAAPITIDGRLDEAVWSSGTPITAFYQAGPDQGEPSSQKSEVRVYYDDDALYVGARLWDSAPDSMIARLSRRDVSVPSDRFSVYLDPYHDKRSGYYFLINSAGTLFDGTLSNDGWEDTSWDGVWNAQAHRDSKGWTAEYRIPFSQLRFQNATPQVWGINFRRVILRRNEEAFVAYQPRDESGFVSRWPELVGLDGLHASRTVELLPYATSKGEFVNRVSGDPFHDGSRINGDIGFDLRTSIGSRMTLNGTVNPDFGQVEVDPASLNLSDVETFFQEKRPFFVEGSSNFRFGNEGASDYWNFNWPEPTFFYSRRIGRSPQGSLPGTPDPDNDVVYADVPIGTTILGAAKLTGKITPSTNFGTLHAITARERAKMWVNGIDSKAEVEPFAYYGVMRGLREFKDRKQGLGSMVSLVQRSFDRDDLSNELNQTSAVGALDGWTSFGPNRLWVLSGWAAGTHVRGTEHRMLALQQSSRRYYQRPDAGHVSLDPDATSLSGAGARVWLNKERGQWTTNSAFGVISPGFEMNDMGFQTRSDVTNGHVSVSRRFSTPGKYRQYLQLNGALFGATDLDGNFTNGGIFHSGSLEFRNRVSLEWWDTYNPPATSVRGTRGGPRMKLPGGFESGFYLDSDGTRTRFYSLNGNLYVKADGSQDWSISPYMEWKPVSNVLLSFGPGFNRSIEKSMYVETIEDPLATSTFGNRYVFANLDQTTISTNFRLSWAFTPTISLQTYVQPYLSAGTYTNYKALAQPNTREFVATVPSAPQDFNYKSLRGSAVFRYEYMPGSTLYLVWTQDRSDYVENGEFEFGRDAQRLFDRDGDNIYLAKVTYYLGL</sequence>
<dbReference type="GO" id="GO:0009611">
    <property type="term" value="P:response to wounding"/>
    <property type="evidence" value="ECO:0007669"/>
    <property type="project" value="InterPro"/>
</dbReference>
<proteinExistence type="predicted"/>